<evidence type="ECO:0000313" key="3">
    <source>
        <dbReference type="Proteomes" id="UP000595254"/>
    </source>
</evidence>
<gene>
    <name evidence="2" type="ORF">I6J18_09815</name>
</gene>
<keyword evidence="3" id="KW-1185">Reference proteome</keyword>
<protein>
    <submittedName>
        <fullName evidence="2">Spore germination protein</fullName>
    </submittedName>
</protein>
<dbReference type="Pfam" id="PF10676">
    <property type="entry name" value="gerPA"/>
    <property type="match status" value="1"/>
</dbReference>
<dbReference type="InterPro" id="IPR019618">
    <property type="entry name" value="Spore_germination_GerPA"/>
</dbReference>
<sequence length="72" mass="7125">MPAIIGPVQVINVGGGVLQFGDTIVISPKSSAKIIEGSGSSNTGAFIFTGSGINGNNVLDVNGVDQPIVGNN</sequence>
<dbReference type="KEGG" id="ppsr:I6J18_09815"/>
<accession>A0A974NQG6</accession>
<dbReference type="EMBL" id="CP068053">
    <property type="protein sequence ID" value="QQT02102.1"/>
    <property type="molecule type" value="Genomic_DNA"/>
</dbReference>
<evidence type="ECO:0000256" key="1">
    <source>
        <dbReference type="ARBA" id="ARBA00008103"/>
    </source>
</evidence>
<reference evidence="2 3" key="1">
    <citation type="submission" date="2021-01" db="EMBL/GenBank/DDBJ databases">
        <title>FDA dAtabase for Regulatory Grade micrObial Sequences (FDA-ARGOS): Supporting development and validation of Infectious Disease Dx tests.</title>
        <authorList>
            <person name="Nelson B."/>
            <person name="Plummer A."/>
            <person name="Tallon L."/>
            <person name="Sadzewicz L."/>
            <person name="Zhao X."/>
            <person name="Boylan J."/>
            <person name="Ott S."/>
            <person name="Bowen H."/>
            <person name="Vavikolanu K."/>
            <person name="Mehta A."/>
            <person name="Aluvathingal J."/>
            <person name="Nadendla S."/>
            <person name="Myers T."/>
            <person name="Yan Y."/>
            <person name="Sichtig H."/>
        </authorList>
    </citation>
    <scope>NUCLEOTIDE SEQUENCE [LARGE SCALE GENOMIC DNA]</scope>
    <source>
        <strain evidence="2 3">FDAARGOS_1161</strain>
    </source>
</reference>
<dbReference type="Proteomes" id="UP000595254">
    <property type="component" value="Chromosome"/>
</dbReference>
<name>A0A974NQG6_PERPY</name>
<dbReference type="RefSeq" id="WP_040376021.1">
    <property type="nucleotide sequence ID" value="NZ_CP068053.1"/>
</dbReference>
<evidence type="ECO:0000313" key="2">
    <source>
        <dbReference type="EMBL" id="QQT02102.1"/>
    </source>
</evidence>
<proteinExistence type="inferred from homology"/>
<dbReference type="AlphaFoldDB" id="A0A974NQG6"/>
<comment type="similarity">
    <text evidence="1">Belongs to the GerPA/GerPF family.</text>
</comment>
<dbReference type="PANTHER" id="PTHR37808">
    <property type="entry name" value="SPORE GERMINATION PROTEIN-LIKE PROTEIN YDZR-RELATED"/>
    <property type="match status" value="1"/>
</dbReference>
<organism evidence="2 3">
    <name type="scientific">Peribacillus psychrosaccharolyticus</name>
    <name type="common">Bacillus psychrosaccharolyticus</name>
    <dbReference type="NCBI Taxonomy" id="1407"/>
    <lineage>
        <taxon>Bacteria</taxon>
        <taxon>Bacillati</taxon>
        <taxon>Bacillota</taxon>
        <taxon>Bacilli</taxon>
        <taxon>Bacillales</taxon>
        <taxon>Bacillaceae</taxon>
        <taxon>Peribacillus</taxon>
    </lineage>
</organism>
<dbReference type="PANTHER" id="PTHR37808:SF1">
    <property type="entry name" value="SPORE GERMINATION PROTEIN-LIKE PROTEIN YDZR"/>
    <property type="match status" value="1"/>
</dbReference>